<gene>
    <name evidence="3" type="ORF">SP6_17_00980</name>
</gene>
<protein>
    <submittedName>
        <fullName evidence="3">DNA, contig: SP617</fullName>
    </submittedName>
</protein>
<name>A0A0C9M1L4_SPHPI</name>
<evidence type="ECO:0000259" key="2">
    <source>
        <dbReference type="Pfam" id="PF07811"/>
    </source>
</evidence>
<accession>A0A0C9M1L4</accession>
<dbReference type="GeneID" id="78527037"/>
<keyword evidence="1" id="KW-0812">Transmembrane</keyword>
<dbReference type="Pfam" id="PF07811">
    <property type="entry name" value="TadE"/>
    <property type="match status" value="1"/>
</dbReference>
<dbReference type="AlphaFoldDB" id="A0A0C9M1L4"/>
<dbReference type="EMBL" id="BBJS01000017">
    <property type="protein sequence ID" value="GAN13380.1"/>
    <property type="molecule type" value="Genomic_DNA"/>
</dbReference>
<feature type="domain" description="TadE-like" evidence="2">
    <location>
        <begin position="23"/>
        <end position="65"/>
    </location>
</feature>
<keyword evidence="1" id="KW-1133">Transmembrane helix</keyword>
<organism evidence="3 4">
    <name type="scientific">Sphingomonas paucimobilis NBRC 13935</name>
    <dbReference type="NCBI Taxonomy" id="1219050"/>
    <lineage>
        <taxon>Bacteria</taxon>
        <taxon>Pseudomonadati</taxon>
        <taxon>Pseudomonadota</taxon>
        <taxon>Alphaproteobacteria</taxon>
        <taxon>Sphingomonadales</taxon>
        <taxon>Sphingomonadaceae</taxon>
        <taxon>Sphingomonas</taxon>
    </lineage>
</organism>
<dbReference type="RefSeq" id="WP_007403722.1">
    <property type="nucleotide sequence ID" value="NZ_BBJS01000017.1"/>
</dbReference>
<evidence type="ECO:0000256" key="1">
    <source>
        <dbReference type="SAM" id="Phobius"/>
    </source>
</evidence>
<evidence type="ECO:0000313" key="3">
    <source>
        <dbReference type="EMBL" id="GAN13380.1"/>
    </source>
</evidence>
<keyword evidence="4" id="KW-1185">Reference proteome</keyword>
<dbReference type="Proteomes" id="UP000032025">
    <property type="component" value="Unassembled WGS sequence"/>
</dbReference>
<comment type="caution">
    <text evidence="3">The sequence shown here is derived from an EMBL/GenBank/DDBJ whole genome shotgun (WGS) entry which is preliminary data.</text>
</comment>
<feature type="transmembrane region" description="Helical" evidence="1">
    <location>
        <begin position="24"/>
        <end position="44"/>
    </location>
</feature>
<proteinExistence type="predicted"/>
<reference evidence="3 4" key="1">
    <citation type="submission" date="2014-08" db="EMBL/GenBank/DDBJ databases">
        <title>Whole genome shotgun sequence of Sphingomonas paucimobilis NBRC 13935.</title>
        <authorList>
            <person name="Hosoyama A."/>
            <person name="Hashimoto M."/>
            <person name="Hosoyama Y."/>
            <person name="Noguchi M."/>
            <person name="Uohara A."/>
            <person name="Ohji S."/>
            <person name="Katano-Makiyama Y."/>
            <person name="Ichikawa N."/>
            <person name="Kimura A."/>
            <person name="Yamazoe A."/>
            <person name="Fujita N."/>
        </authorList>
    </citation>
    <scope>NUCLEOTIDE SEQUENCE [LARGE SCALE GENOMIC DNA]</scope>
    <source>
        <strain evidence="3 4">NBRC 13935</strain>
    </source>
</reference>
<evidence type="ECO:0000313" key="4">
    <source>
        <dbReference type="Proteomes" id="UP000032025"/>
    </source>
</evidence>
<dbReference type="InterPro" id="IPR012495">
    <property type="entry name" value="TadE-like_dom"/>
</dbReference>
<sequence length="193" mass="20267">MVLFSIPIRRACGRRPILSDRRGATIVEFALVATPFLLLLIAIIQTSLAYLAQEALESAVQVAARGVVTGQAQASDVKGSSTGMTSAQLAERFRINGCAALPSFMSCSRLYVDVKSAATGAGLGSNAMPLTFDGNGKPSNAFSYDLGTQGSMVMIRFIYLWPMRVAPTAGTKAGSTGQTVLMATSVAKSEVYT</sequence>
<keyword evidence="1" id="KW-0472">Membrane</keyword>